<proteinExistence type="predicted"/>
<keyword evidence="3" id="KW-1185">Reference proteome</keyword>
<evidence type="ECO:0000313" key="3">
    <source>
        <dbReference type="Proteomes" id="UP000070121"/>
    </source>
</evidence>
<gene>
    <name evidence="2" type="ORF">CSAL01_12014</name>
</gene>
<protein>
    <submittedName>
        <fullName evidence="2">Uncharacterized protein</fullName>
    </submittedName>
</protein>
<name>A0A135TRS1_9PEZI</name>
<dbReference type="AlphaFoldDB" id="A0A135TRS1"/>
<comment type="caution">
    <text evidence="2">The sequence shown here is derived from an EMBL/GenBank/DDBJ whole genome shotgun (WGS) entry which is preliminary data.</text>
</comment>
<dbReference type="STRING" id="1209931.A0A135TRS1"/>
<reference evidence="2 3" key="1">
    <citation type="submission" date="2014-02" db="EMBL/GenBank/DDBJ databases">
        <title>The genome sequence of Colletotrichum salicis CBS 607.94.</title>
        <authorList>
            <person name="Baroncelli R."/>
            <person name="Thon M.R."/>
        </authorList>
    </citation>
    <scope>NUCLEOTIDE SEQUENCE [LARGE SCALE GENOMIC DNA]</scope>
    <source>
        <strain evidence="2 3">CBS 607.94</strain>
    </source>
</reference>
<evidence type="ECO:0000313" key="2">
    <source>
        <dbReference type="EMBL" id="KXH50859.1"/>
    </source>
</evidence>
<dbReference type="Proteomes" id="UP000070121">
    <property type="component" value="Unassembled WGS sequence"/>
</dbReference>
<dbReference type="EMBL" id="JFFI01001896">
    <property type="protein sequence ID" value="KXH50859.1"/>
    <property type="molecule type" value="Genomic_DNA"/>
</dbReference>
<evidence type="ECO:0000256" key="1">
    <source>
        <dbReference type="SAM" id="MobiDB-lite"/>
    </source>
</evidence>
<feature type="region of interest" description="Disordered" evidence="1">
    <location>
        <begin position="569"/>
        <end position="602"/>
    </location>
</feature>
<organism evidence="2 3">
    <name type="scientific">Colletotrichum salicis</name>
    <dbReference type="NCBI Taxonomy" id="1209931"/>
    <lineage>
        <taxon>Eukaryota</taxon>
        <taxon>Fungi</taxon>
        <taxon>Dikarya</taxon>
        <taxon>Ascomycota</taxon>
        <taxon>Pezizomycotina</taxon>
        <taxon>Sordariomycetes</taxon>
        <taxon>Hypocreomycetidae</taxon>
        <taxon>Glomerellales</taxon>
        <taxon>Glomerellaceae</taxon>
        <taxon>Colletotrichum</taxon>
        <taxon>Colletotrichum acutatum species complex</taxon>
    </lineage>
</organism>
<feature type="compositionally biased region" description="Basic and acidic residues" evidence="1">
    <location>
        <begin position="569"/>
        <end position="591"/>
    </location>
</feature>
<dbReference type="OrthoDB" id="2549237at2759"/>
<sequence length="833" mass="94343">MARRRRLPNTSKSIFSIWIPISDDAKSIIASLSQSGSTHERHAAIRAFLKAMRSEETMTHGWDAAGGAQGVAVIMSDLSVNEVKMLCNGLAAFAKEVLLKFLDAGNELPVTPDVLINQIALPLARRLRRRRTATQQHLPFEILELLVRLISRHSDLHKMLDDSLVGIMFHVIKFWEHTRSTRPQVEQHLIKLLRLTPETGWQSARQIVPHQNRRRRKASSSRDWENRAFWARSTLNLAIAAGSLDLYAENLLWARRFNKDVFTVRDLYSERAMKTAEGLDLLSGIEVASHAGKPDFDAAKSIRSANKVIMQLLETASMSLREPSFQAYDWHTVVQLPATAVERRLQLVNKFQDIRKLTDAEIYEIDWQPTLDFLVEVETLVLHPSHHELYTDGTDGLYPVGDCFEACEKRSHANKFVDRLAKARDDLWQKHRLQCFPSVLTLGEPWPKGLPVQSLLPGRFLGLQKIDAMPYVLERVEKIVFGDPRVLLQELPKDKESREAIGGFVDEYSVVLKSYVDRGDESSRQEERTRKAWRHAVDSLSGTRMTKIEALRLWKQCFESAGVSLPTDIKAEFPRRTEPSLPKAEDPEKPTEWSPDPSHTEFEELGSKKIPVAILDEMMRCADIGLGDDSAWMTSTWSDAKEVPPMDGPDFWDASQFSRPLPGKSVDAYFASLLLALNTIHGSDSSVLKHPFPSKVDVRYPALYLYQDFLETVDEAFPRGNEARVEHIIKSGPPALLVRVVQSMLQNVAANEKSESPTHARIQLAMKFIKVLVNSDQPSLAFPLIRDVVLNRPGDSAWHRQLLTKGFFNAIPPKETKMILSMISLGMQEKLAE</sequence>
<accession>A0A135TRS1</accession>